<dbReference type="InterPro" id="IPR038729">
    <property type="entry name" value="Rad50/SbcC_AAA"/>
</dbReference>
<gene>
    <name evidence="6" type="ORF">H8710_03320</name>
</gene>
<comment type="subunit">
    <text evidence="2">Heterodimer of SbcC and SbcD.</text>
</comment>
<dbReference type="SUPFAM" id="SSF52540">
    <property type="entry name" value="P-loop containing nucleoside triphosphate hydrolases"/>
    <property type="match status" value="1"/>
</dbReference>
<keyword evidence="7" id="KW-1185">Reference proteome</keyword>
<sequence>MKPITLTLHAFGPFQGTQTIDFSTLSDDGIFLITGKTGAGKTTVFDAISFALYGEPSGSVRQSDSLKSDFAPLSETCWTELCFLSQNERYTIRRAPQQTVLKRNGEPRVVSSSAALTLPDGEIVSGKSEVDQKVIEILGLTKDQFRKIVLLPQGEFRSFLDADSKTRQEIFRRIFSTERYARFTETLGEQSKALERRCRELSAANEGVLQTLATEDGEIRSMLEADTVDLPLLTKKLKRSLDLRQKEAEEHKARLNKLRNELASIDLKEAESVNRKLAELEQVRGTLLELECQRPGYERKKERAGRLRQVQTLSVLERQMMDAKKRLDETTVLLHDVEGALPKARKIFGEASSLLAQSQRKQEGLPTLSSQIANLDNAIQLLSECREKEKALAQCLLQSKALAKQWEILHLLTQRASLWTQTDILREKQQKLSVLPEIVSAYKQALEAADRASAQYVDILNRYASRQAGELAKSLRPGEPCPVCGSREHPAPASLEGLPSKEEMSESHQTMMSVREDAQEQTVECTRALSCIADQGDWNIHRDDLLSLIEREQNAAREEEALLRKQIVSIEEELCLLGAESALQNTNCLSTDHLAAKQSDIQSRQAVYHAKQEALEAALQELSAKIPEGSEGDLTKQRNAIQKQITSINEEALRAQQDYQESALQKDRLEKQMETLIAARADETVHLRTATEAFLNELSAAGYLSAEFYQVEKAELPSLPALEAEVREYEDTLQRNQILSEKLAAEVGGKKPFPLPEMRQRQQTLSIQLTDAENSFFCLQSSIQQDETALSYLSKNLAYLQKADEQFRTVGTLYKLAAGMNQKNLSFERFVLGGFFDQIIENANLRLLALSSGRYSVSRKHSKEKGRRASGLDLEVLDVYTGKYRGTNTLSGGESFLTSLALALAVADVISAVSGGVEVSTMFIDEGFGSLDAESLEIAVESLLSLRESGRLIGIISHVQSLSDFIPARIEITASPKGSTVKTVC</sequence>
<reference evidence="6" key="1">
    <citation type="submission" date="2020-08" db="EMBL/GenBank/DDBJ databases">
        <title>Genome public.</title>
        <authorList>
            <person name="Liu C."/>
            <person name="Sun Q."/>
        </authorList>
    </citation>
    <scope>NUCLEOTIDE SEQUENCE</scope>
    <source>
        <strain evidence="6">NSJ-33</strain>
    </source>
</reference>
<protein>
    <recommendedName>
        <fullName evidence="3">Nuclease SbcCD subunit C</fullName>
    </recommendedName>
</protein>
<dbReference type="InterPro" id="IPR027417">
    <property type="entry name" value="P-loop_NTPase"/>
</dbReference>
<proteinExistence type="inferred from homology"/>
<dbReference type="Gene3D" id="3.40.50.300">
    <property type="entry name" value="P-loop containing nucleotide triphosphate hydrolases"/>
    <property type="match status" value="2"/>
</dbReference>
<evidence type="ECO:0000256" key="2">
    <source>
        <dbReference type="ARBA" id="ARBA00011322"/>
    </source>
</evidence>
<dbReference type="GO" id="GO:0016887">
    <property type="term" value="F:ATP hydrolysis activity"/>
    <property type="evidence" value="ECO:0007669"/>
    <property type="project" value="InterPro"/>
</dbReference>
<dbReference type="RefSeq" id="WP_249293987.1">
    <property type="nucleotide sequence ID" value="NZ_JACRSV010000001.1"/>
</dbReference>
<dbReference type="EMBL" id="JACRSV010000001">
    <property type="protein sequence ID" value="MBC8559097.1"/>
    <property type="molecule type" value="Genomic_DNA"/>
</dbReference>
<feature type="coiled-coil region" evidence="4">
    <location>
        <begin position="542"/>
        <end position="573"/>
    </location>
</feature>
<dbReference type="AlphaFoldDB" id="A0A926I6S3"/>
<accession>A0A926I6S3</accession>
<evidence type="ECO:0000259" key="5">
    <source>
        <dbReference type="Pfam" id="PF13476"/>
    </source>
</evidence>
<feature type="coiled-coil region" evidence="4">
    <location>
        <begin position="638"/>
        <end position="679"/>
    </location>
</feature>
<evidence type="ECO:0000313" key="7">
    <source>
        <dbReference type="Proteomes" id="UP000610760"/>
    </source>
</evidence>
<keyword evidence="4" id="KW-0175">Coiled coil</keyword>
<dbReference type="Pfam" id="PF13558">
    <property type="entry name" value="SbcC_Walker_B"/>
    <property type="match status" value="1"/>
</dbReference>
<evidence type="ECO:0000256" key="1">
    <source>
        <dbReference type="ARBA" id="ARBA00006930"/>
    </source>
</evidence>
<feature type="coiled-coil region" evidence="4">
    <location>
        <begin position="241"/>
        <end position="333"/>
    </location>
</feature>
<evidence type="ECO:0000256" key="4">
    <source>
        <dbReference type="SAM" id="Coils"/>
    </source>
</evidence>
<dbReference type="Proteomes" id="UP000610760">
    <property type="component" value="Unassembled WGS sequence"/>
</dbReference>
<dbReference type="PANTHER" id="PTHR32114">
    <property type="entry name" value="ABC TRANSPORTER ABCH.3"/>
    <property type="match status" value="1"/>
</dbReference>
<comment type="caution">
    <text evidence="6">The sequence shown here is derived from an EMBL/GenBank/DDBJ whole genome shotgun (WGS) entry which is preliminary data.</text>
</comment>
<feature type="domain" description="Rad50/SbcC-type AAA" evidence="5">
    <location>
        <begin position="6"/>
        <end position="265"/>
    </location>
</feature>
<name>A0A926I6S3_9FIRM</name>
<evidence type="ECO:0000313" key="6">
    <source>
        <dbReference type="EMBL" id="MBC8559097.1"/>
    </source>
</evidence>
<dbReference type="PANTHER" id="PTHR32114:SF2">
    <property type="entry name" value="ABC TRANSPORTER ABCH.3"/>
    <property type="match status" value="1"/>
</dbReference>
<dbReference type="GO" id="GO:0006302">
    <property type="term" value="P:double-strand break repair"/>
    <property type="evidence" value="ECO:0007669"/>
    <property type="project" value="InterPro"/>
</dbReference>
<dbReference type="Pfam" id="PF13476">
    <property type="entry name" value="AAA_23"/>
    <property type="match status" value="1"/>
</dbReference>
<evidence type="ECO:0000256" key="3">
    <source>
        <dbReference type="ARBA" id="ARBA00013368"/>
    </source>
</evidence>
<organism evidence="6 7">
    <name type="scientific">Fumia xinanensis</name>
    <dbReference type="NCBI Taxonomy" id="2763659"/>
    <lineage>
        <taxon>Bacteria</taxon>
        <taxon>Bacillati</taxon>
        <taxon>Bacillota</taxon>
        <taxon>Clostridia</taxon>
        <taxon>Eubacteriales</taxon>
        <taxon>Oscillospiraceae</taxon>
        <taxon>Fumia</taxon>
    </lineage>
</organism>
<comment type="similarity">
    <text evidence="1">Belongs to the SMC family. SbcC subfamily.</text>
</comment>